<evidence type="ECO:0000313" key="3">
    <source>
        <dbReference type="Proteomes" id="UP000320643"/>
    </source>
</evidence>
<accession>A0A552V8J2</accession>
<keyword evidence="3" id="KW-1185">Reference proteome</keyword>
<dbReference type="EMBL" id="VJVZ01000002">
    <property type="protein sequence ID" value="TRW26783.1"/>
    <property type="molecule type" value="Genomic_DNA"/>
</dbReference>
<sequence>MTTFFKQNYIAIIIGLIFYFIYLQYTYAGNRMCGCETTEKYNASTSAYHRSTYRSGAGVNRFYHK</sequence>
<name>A0A552V8J2_9FLAO</name>
<evidence type="ECO:0000313" key="2">
    <source>
        <dbReference type="EMBL" id="TRW26783.1"/>
    </source>
</evidence>
<gene>
    <name evidence="2" type="ORF">FMM05_03145</name>
</gene>
<keyword evidence="1" id="KW-1133">Transmembrane helix</keyword>
<organism evidence="2 3">
    <name type="scientific">Flavobacterium zepuense</name>
    <dbReference type="NCBI Taxonomy" id="2593302"/>
    <lineage>
        <taxon>Bacteria</taxon>
        <taxon>Pseudomonadati</taxon>
        <taxon>Bacteroidota</taxon>
        <taxon>Flavobacteriia</taxon>
        <taxon>Flavobacteriales</taxon>
        <taxon>Flavobacteriaceae</taxon>
        <taxon>Flavobacterium</taxon>
    </lineage>
</organism>
<keyword evidence="1" id="KW-0472">Membrane</keyword>
<feature type="transmembrane region" description="Helical" evidence="1">
    <location>
        <begin position="9"/>
        <end position="27"/>
    </location>
</feature>
<dbReference type="AlphaFoldDB" id="A0A552V8J2"/>
<reference evidence="2 3" key="1">
    <citation type="submission" date="2019-07" db="EMBL/GenBank/DDBJ databases">
        <title>Flavobacterium sp. nov., isolated from glacier ice.</title>
        <authorList>
            <person name="Liu Q."/>
            <person name="Xin Y.-H."/>
        </authorList>
    </citation>
    <scope>NUCLEOTIDE SEQUENCE [LARGE SCALE GENOMIC DNA]</scope>
    <source>
        <strain evidence="2 3">ZT4R6</strain>
    </source>
</reference>
<comment type="caution">
    <text evidence="2">The sequence shown here is derived from an EMBL/GenBank/DDBJ whole genome shotgun (WGS) entry which is preliminary data.</text>
</comment>
<evidence type="ECO:0000256" key="1">
    <source>
        <dbReference type="SAM" id="Phobius"/>
    </source>
</evidence>
<protein>
    <submittedName>
        <fullName evidence="2">Uncharacterized protein</fullName>
    </submittedName>
</protein>
<dbReference type="Proteomes" id="UP000320643">
    <property type="component" value="Unassembled WGS sequence"/>
</dbReference>
<keyword evidence="1" id="KW-0812">Transmembrane</keyword>
<dbReference type="OrthoDB" id="677125at2"/>
<proteinExistence type="predicted"/>